<comment type="caution">
    <text evidence="2">The sequence shown here is derived from an EMBL/GenBank/DDBJ whole genome shotgun (WGS) entry which is preliminary data.</text>
</comment>
<organism evidence="2 3">
    <name type="scientific">Schumannella soli</name>
    <dbReference type="NCBI Taxonomy" id="2590779"/>
    <lineage>
        <taxon>Bacteria</taxon>
        <taxon>Bacillati</taxon>
        <taxon>Actinomycetota</taxon>
        <taxon>Actinomycetes</taxon>
        <taxon>Micrococcales</taxon>
        <taxon>Microbacteriaceae</taxon>
        <taxon>Schumannella</taxon>
    </lineage>
</organism>
<evidence type="ECO:0000256" key="1">
    <source>
        <dbReference type="SAM" id="Phobius"/>
    </source>
</evidence>
<gene>
    <name evidence="2" type="ORF">FJ657_03370</name>
</gene>
<evidence type="ECO:0000313" key="3">
    <source>
        <dbReference type="Proteomes" id="UP000316252"/>
    </source>
</evidence>
<dbReference type="InterPro" id="IPR006311">
    <property type="entry name" value="TAT_signal"/>
</dbReference>
<accession>A0A506Y9F0</accession>
<feature type="transmembrane region" description="Helical" evidence="1">
    <location>
        <begin position="44"/>
        <end position="66"/>
    </location>
</feature>
<dbReference type="AlphaFoldDB" id="A0A506Y9F0"/>
<dbReference type="RefSeq" id="WP_141162236.1">
    <property type="nucleotide sequence ID" value="NZ_VHQG01000001.1"/>
</dbReference>
<reference evidence="2 3" key="1">
    <citation type="submission" date="2019-06" db="EMBL/GenBank/DDBJ databases">
        <authorList>
            <person name="Li F."/>
        </authorList>
    </citation>
    <scope>NUCLEOTIDE SEQUENCE [LARGE SCALE GENOMIC DNA]</scope>
    <source>
        <strain evidence="2 3">10F1D-1</strain>
    </source>
</reference>
<name>A0A506Y9F0_9MICO</name>
<sequence length="241" mass="25807">MIDDDRLDARLARTRREIAASDDLVTDIAAASARRRSATRRRRLTWGGGITALALLLGGVTAPAAADAIRHFLAQTGQVCGGGECGPSSEVIDLSAPDVSEYAASLYPDYVPVPPGTTRDEIIREVSSQYDEPVQGVTTESDFVGVYEIAGYCGWVGEWITADEKHDAKRRAAATKVIVDSLQWPNINGGDAGEINALVAKAAQSGDDEGLRFAAQTYACPISRDWTELYGDWLPKQGYGG</sequence>
<evidence type="ECO:0000313" key="2">
    <source>
        <dbReference type="EMBL" id="TPW77708.1"/>
    </source>
</evidence>
<keyword evidence="1" id="KW-0812">Transmembrane</keyword>
<keyword evidence="3" id="KW-1185">Reference proteome</keyword>
<keyword evidence="1" id="KW-0472">Membrane</keyword>
<dbReference type="Proteomes" id="UP000316252">
    <property type="component" value="Unassembled WGS sequence"/>
</dbReference>
<dbReference type="PROSITE" id="PS51318">
    <property type="entry name" value="TAT"/>
    <property type="match status" value="1"/>
</dbReference>
<dbReference type="EMBL" id="VHQG01000001">
    <property type="protein sequence ID" value="TPW77708.1"/>
    <property type="molecule type" value="Genomic_DNA"/>
</dbReference>
<proteinExistence type="predicted"/>
<protein>
    <submittedName>
        <fullName evidence="2">Uncharacterized protein</fullName>
    </submittedName>
</protein>
<keyword evidence="1" id="KW-1133">Transmembrane helix</keyword>
<dbReference type="OrthoDB" id="5120202at2"/>